<evidence type="ECO:0000313" key="4">
    <source>
        <dbReference type="EMBL" id="CRX37942.1"/>
    </source>
</evidence>
<dbReference type="Proteomes" id="UP000220251">
    <property type="component" value="Unassembled WGS sequence"/>
</dbReference>
<gene>
    <name evidence="4" type="ORF">ELAC_0587</name>
</gene>
<protein>
    <submittedName>
        <fullName evidence="4">Putative secreted protein</fullName>
    </submittedName>
</protein>
<dbReference type="RefSeq" id="WP_098037804.1">
    <property type="nucleotide sequence ID" value="NZ_CWGJ01000010.1"/>
</dbReference>
<dbReference type="Gene3D" id="3.30.1340.30">
    <property type="match status" value="1"/>
</dbReference>
<feature type="signal peptide" evidence="2">
    <location>
        <begin position="1"/>
        <end position="19"/>
    </location>
</feature>
<feature type="region of interest" description="Disordered" evidence="1">
    <location>
        <begin position="89"/>
        <end position="109"/>
    </location>
</feature>
<evidence type="ECO:0000256" key="2">
    <source>
        <dbReference type="SAM" id="SignalP"/>
    </source>
</evidence>
<organism evidence="4 5">
    <name type="scientific">Estrella lausannensis</name>
    <dbReference type="NCBI Taxonomy" id="483423"/>
    <lineage>
        <taxon>Bacteria</taxon>
        <taxon>Pseudomonadati</taxon>
        <taxon>Chlamydiota</taxon>
        <taxon>Chlamydiia</taxon>
        <taxon>Parachlamydiales</taxon>
        <taxon>Candidatus Criblamydiaceae</taxon>
        <taxon>Estrella</taxon>
    </lineage>
</organism>
<keyword evidence="5" id="KW-1185">Reference proteome</keyword>
<accession>A0A0H5DNS5</accession>
<feature type="chain" id="PRO_5005218527" evidence="2">
    <location>
        <begin position="20"/>
        <end position="109"/>
    </location>
</feature>
<dbReference type="EMBL" id="CWGJ01000010">
    <property type="protein sequence ID" value="CRX37942.1"/>
    <property type="molecule type" value="Genomic_DNA"/>
</dbReference>
<dbReference type="AlphaFoldDB" id="A0A0H5DNS5"/>
<evidence type="ECO:0000256" key="1">
    <source>
        <dbReference type="SAM" id="MobiDB-lite"/>
    </source>
</evidence>
<reference evidence="5" key="1">
    <citation type="submission" date="2015-06" db="EMBL/GenBank/DDBJ databases">
        <authorList>
            <person name="Bertelli C."/>
        </authorList>
    </citation>
    <scope>NUCLEOTIDE SEQUENCE [LARGE SCALE GENOMIC DNA]</scope>
    <source>
        <strain evidence="5">CRIB-30</strain>
    </source>
</reference>
<evidence type="ECO:0000259" key="3">
    <source>
        <dbReference type="PROSITE" id="PS50914"/>
    </source>
</evidence>
<dbReference type="Pfam" id="PF04972">
    <property type="entry name" value="BON"/>
    <property type="match status" value="1"/>
</dbReference>
<dbReference type="PROSITE" id="PS50914">
    <property type="entry name" value="BON"/>
    <property type="match status" value="1"/>
</dbReference>
<keyword evidence="2" id="KW-0732">Signal</keyword>
<feature type="domain" description="BON" evidence="3">
    <location>
        <begin position="25"/>
        <end position="94"/>
    </location>
</feature>
<name>A0A0H5DNS5_9BACT</name>
<dbReference type="OrthoDB" id="281550at2"/>
<proteinExistence type="predicted"/>
<feature type="compositionally biased region" description="Basic and acidic residues" evidence="1">
    <location>
        <begin position="99"/>
        <end position="109"/>
    </location>
</feature>
<evidence type="ECO:0000313" key="5">
    <source>
        <dbReference type="Proteomes" id="UP000220251"/>
    </source>
</evidence>
<sequence length="109" mass="12246">MFRFLTIALFLTFASPAFAGTAKATDQEITRRVNDRLRTGWFSQGMHRVSIQVKNGEVTLTGSIKTDEDRARLEKEVLETQGVANVINKLRVQQKPQAKPKEKNSAPSE</sequence>
<dbReference type="InterPro" id="IPR007055">
    <property type="entry name" value="BON_dom"/>
</dbReference>